<evidence type="ECO:0000313" key="6">
    <source>
        <dbReference type="Proteomes" id="UP001358417"/>
    </source>
</evidence>
<feature type="domain" description="Amidase" evidence="4">
    <location>
        <begin position="73"/>
        <end position="131"/>
    </location>
</feature>
<dbReference type="PANTHER" id="PTHR46072">
    <property type="entry name" value="AMIDASE-RELATED-RELATED"/>
    <property type="match status" value="1"/>
</dbReference>
<feature type="active site" description="Acyl-ester intermediate" evidence="3">
    <location>
        <position position="209"/>
    </location>
</feature>
<dbReference type="GO" id="GO:0016787">
    <property type="term" value="F:hydrolase activity"/>
    <property type="evidence" value="ECO:0007669"/>
    <property type="project" value="UniProtKB-KW"/>
</dbReference>
<evidence type="ECO:0000256" key="3">
    <source>
        <dbReference type="PIRSR" id="PIRSR001221-1"/>
    </source>
</evidence>
<keyword evidence="2" id="KW-0378">Hydrolase</keyword>
<comment type="caution">
    <text evidence="5">The sequence shown here is derived from an EMBL/GenBank/DDBJ whole genome shotgun (WGS) entry which is preliminary data.</text>
</comment>
<dbReference type="Pfam" id="PF01425">
    <property type="entry name" value="Amidase"/>
    <property type="match status" value="2"/>
</dbReference>
<sequence>MDLSSIIAEVQERRAASIPYEWKIAEGKVDPEAKPIDSIKRVGILNNKEAELTEKKATEILKEIHSGELTSQEVLEAFLKRAAVAHQITNCLTEFFPEEARLVAKSLDEEFQKTGKLVGPLHGLPIAIKDMYTDASLVKVMKDAGAIIFAKTAMPQTGMALETNSNLWGRNLNTHSTNFGSGGSSGGDGVLVGLRGAPAAPLASDIGGSIRAPAAFNGLYALRPTSERIPRKGLRSTVPGQISIKTSCGPIAHSMQDLKLFANLILTHPTLPFEGSCPPGSWREVDTPSRKLKFGLLLTDGVVQPHPPIIRGLKETAEKLTAAGHDVVEFKLPFDAWEASLLTFALYWQTGAAEAKANIAESGESPILPYAKNLEIYDTKALSTQELYALNTKQMNHKWAFAEAWQDANSENGSGRPFDAILCPVSPMAAVPHDFPVYWGYTSLWNLLDYPSVVMPVADLVIDPLKDGKPRDYVPKDNPFDKDNWEIYESERWQGQPVTLQVVGRPYMDEELIAVCEAIDNVIHRNVIKEE</sequence>
<feature type="active site" description="Charge relay system" evidence="3">
    <location>
        <position position="129"/>
    </location>
</feature>
<dbReference type="InterPro" id="IPR036928">
    <property type="entry name" value="AS_sf"/>
</dbReference>
<proteinExistence type="inferred from homology"/>
<feature type="active site" description="Charge relay system" evidence="3">
    <location>
        <position position="184"/>
    </location>
</feature>
<dbReference type="Proteomes" id="UP001358417">
    <property type="component" value="Unassembled WGS sequence"/>
</dbReference>
<evidence type="ECO:0000256" key="2">
    <source>
        <dbReference type="ARBA" id="ARBA00022801"/>
    </source>
</evidence>
<evidence type="ECO:0000259" key="4">
    <source>
        <dbReference type="Pfam" id="PF01425"/>
    </source>
</evidence>
<comment type="similarity">
    <text evidence="1">Belongs to the amidase family.</text>
</comment>
<dbReference type="Gene3D" id="3.90.1300.10">
    <property type="entry name" value="Amidase signature (AS) domain"/>
    <property type="match status" value="1"/>
</dbReference>
<reference evidence="5 6" key="1">
    <citation type="submission" date="2023-08" db="EMBL/GenBank/DDBJ databases">
        <title>Black Yeasts Isolated from many extreme environments.</title>
        <authorList>
            <person name="Coleine C."/>
            <person name="Stajich J.E."/>
            <person name="Selbmann L."/>
        </authorList>
    </citation>
    <scope>NUCLEOTIDE SEQUENCE [LARGE SCALE GENOMIC DNA]</scope>
    <source>
        <strain evidence="5 6">CCFEE 5792</strain>
    </source>
</reference>
<dbReference type="GeneID" id="89970942"/>
<dbReference type="InterPro" id="IPR023631">
    <property type="entry name" value="Amidase_dom"/>
</dbReference>
<gene>
    <name evidence="5" type="ORF">LTR84_002743</name>
</gene>
<evidence type="ECO:0000313" key="5">
    <source>
        <dbReference type="EMBL" id="KAK5051940.1"/>
    </source>
</evidence>
<dbReference type="PIRSF" id="PIRSF001221">
    <property type="entry name" value="Amidase_fungi"/>
    <property type="match status" value="1"/>
</dbReference>
<feature type="domain" description="Amidase" evidence="4">
    <location>
        <begin position="133"/>
        <end position="512"/>
    </location>
</feature>
<dbReference type="AlphaFoldDB" id="A0AAV9N8S1"/>
<organism evidence="5 6">
    <name type="scientific">Exophiala bonariae</name>
    <dbReference type="NCBI Taxonomy" id="1690606"/>
    <lineage>
        <taxon>Eukaryota</taxon>
        <taxon>Fungi</taxon>
        <taxon>Dikarya</taxon>
        <taxon>Ascomycota</taxon>
        <taxon>Pezizomycotina</taxon>
        <taxon>Eurotiomycetes</taxon>
        <taxon>Chaetothyriomycetidae</taxon>
        <taxon>Chaetothyriales</taxon>
        <taxon>Herpotrichiellaceae</taxon>
        <taxon>Exophiala</taxon>
    </lineage>
</organism>
<protein>
    <recommendedName>
        <fullName evidence="4">Amidase domain-containing protein</fullName>
    </recommendedName>
</protein>
<dbReference type="RefSeq" id="XP_064705954.1">
    <property type="nucleotide sequence ID" value="XM_064846344.1"/>
</dbReference>
<dbReference type="SUPFAM" id="SSF75304">
    <property type="entry name" value="Amidase signature (AS) enzymes"/>
    <property type="match status" value="1"/>
</dbReference>
<accession>A0AAV9N8S1</accession>
<name>A0AAV9N8S1_9EURO</name>
<keyword evidence="6" id="KW-1185">Reference proteome</keyword>
<dbReference type="EMBL" id="JAVRRD010000014">
    <property type="protein sequence ID" value="KAK5051940.1"/>
    <property type="molecule type" value="Genomic_DNA"/>
</dbReference>
<evidence type="ECO:0000256" key="1">
    <source>
        <dbReference type="ARBA" id="ARBA00009199"/>
    </source>
</evidence>